<dbReference type="AlphaFoldDB" id="A0A2P5B820"/>
<dbReference type="InParanoid" id="A0A2P5B820"/>
<dbReference type="EMBL" id="JXTC01000584">
    <property type="protein sequence ID" value="PON44896.1"/>
    <property type="molecule type" value="Genomic_DNA"/>
</dbReference>
<gene>
    <name evidence="1" type="ORF">TorRG33x02_330010</name>
</gene>
<name>A0A2P5B820_TREOI</name>
<comment type="caution">
    <text evidence="1">The sequence shown here is derived from an EMBL/GenBank/DDBJ whole genome shotgun (WGS) entry which is preliminary data.</text>
</comment>
<sequence length="101" mass="11135">MIHSGCSLEELIHGLGRSSRHRVLANSSQNPVLGHLFHGSLSLSTMSRVGGTLAIVSTHGGEQVARKRWLGLVLIVSGLRQKWRKMREGRLSWISKSTKLP</sequence>
<protein>
    <submittedName>
        <fullName evidence="1">Uncharacterized protein</fullName>
    </submittedName>
</protein>
<accession>A0A2P5B820</accession>
<proteinExistence type="predicted"/>
<dbReference type="Proteomes" id="UP000237000">
    <property type="component" value="Unassembled WGS sequence"/>
</dbReference>
<evidence type="ECO:0000313" key="1">
    <source>
        <dbReference type="EMBL" id="PON44896.1"/>
    </source>
</evidence>
<evidence type="ECO:0000313" key="2">
    <source>
        <dbReference type="Proteomes" id="UP000237000"/>
    </source>
</evidence>
<organism evidence="1 2">
    <name type="scientific">Trema orientale</name>
    <name type="common">Charcoal tree</name>
    <name type="synonym">Celtis orientalis</name>
    <dbReference type="NCBI Taxonomy" id="63057"/>
    <lineage>
        <taxon>Eukaryota</taxon>
        <taxon>Viridiplantae</taxon>
        <taxon>Streptophyta</taxon>
        <taxon>Embryophyta</taxon>
        <taxon>Tracheophyta</taxon>
        <taxon>Spermatophyta</taxon>
        <taxon>Magnoliopsida</taxon>
        <taxon>eudicotyledons</taxon>
        <taxon>Gunneridae</taxon>
        <taxon>Pentapetalae</taxon>
        <taxon>rosids</taxon>
        <taxon>fabids</taxon>
        <taxon>Rosales</taxon>
        <taxon>Cannabaceae</taxon>
        <taxon>Trema</taxon>
    </lineage>
</organism>
<keyword evidence="2" id="KW-1185">Reference proteome</keyword>
<reference evidence="2" key="1">
    <citation type="submission" date="2016-06" db="EMBL/GenBank/DDBJ databases">
        <title>Parallel loss of symbiosis genes in relatives of nitrogen-fixing non-legume Parasponia.</title>
        <authorList>
            <person name="Van Velzen R."/>
            <person name="Holmer R."/>
            <person name="Bu F."/>
            <person name="Rutten L."/>
            <person name="Van Zeijl A."/>
            <person name="Liu W."/>
            <person name="Santuari L."/>
            <person name="Cao Q."/>
            <person name="Sharma T."/>
            <person name="Shen D."/>
            <person name="Roswanjaya Y."/>
            <person name="Wardhani T."/>
            <person name="Kalhor M.S."/>
            <person name="Jansen J."/>
            <person name="Van den Hoogen J."/>
            <person name="Gungor B."/>
            <person name="Hartog M."/>
            <person name="Hontelez J."/>
            <person name="Verver J."/>
            <person name="Yang W.-C."/>
            <person name="Schijlen E."/>
            <person name="Repin R."/>
            <person name="Schilthuizen M."/>
            <person name="Schranz E."/>
            <person name="Heidstra R."/>
            <person name="Miyata K."/>
            <person name="Fedorova E."/>
            <person name="Kohlen W."/>
            <person name="Bisseling T."/>
            <person name="Smit S."/>
            <person name="Geurts R."/>
        </authorList>
    </citation>
    <scope>NUCLEOTIDE SEQUENCE [LARGE SCALE GENOMIC DNA]</scope>
    <source>
        <strain evidence="2">cv. RG33-2</strain>
    </source>
</reference>